<dbReference type="GO" id="GO:0031643">
    <property type="term" value="P:positive regulation of myelination"/>
    <property type="evidence" value="ECO:0007669"/>
    <property type="project" value="TreeGrafter"/>
</dbReference>
<keyword evidence="7" id="KW-0812">Transmembrane</keyword>
<dbReference type="GO" id="GO:0048714">
    <property type="term" value="P:positive regulation of oligodendrocyte differentiation"/>
    <property type="evidence" value="ECO:0007669"/>
    <property type="project" value="TreeGrafter"/>
</dbReference>
<keyword evidence="7" id="KW-1133">Transmembrane helix</keyword>
<feature type="chain" id="PRO_5034161066" evidence="8">
    <location>
        <begin position="23"/>
        <end position="449"/>
    </location>
</feature>
<evidence type="ECO:0000256" key="6">
    <source>
        <dbReference type="SAM" id="MobiDB-lite"/>
    </source>
</evidence>
<dbReference type="GO" id="GO:0051044">
    <property type="term" value="P:positive regulation of membrane protein ectodomain proteolysis"/>
    <property type="evidence" value="ECO:0007669"/>
    <property type="project" value="TreeGrafter"/>
</dbReference>
<dbReference type="PROSITE" id="PS50050">
    <property type="entry name" value="TNFR_NGFR_2"/>
    <property type="match status" value="2"/>
</dbReference>
<evidence type="ECO:0000256" key="7">
    <source>
        <dbReference type="SAM" id="Phobius"/>
    </source>
</evidence>
<dbReference type="GO" id="GO:0150079">
    <property type="term" value="P:negative regulation of neuroinflammatory response"/>
    <property type="evidence" value="ECO:0007669"/>
    <property type="project" value="TreeGrafter"/>
</dbReference>
<feature type="disulfide bond" evidence="5">
    <location>
        <begin position="64"/>
        <end position="79"/>
    </location>
</feature>
<protein>
    <submittedName>
        <fullName evidence="11">Tumor necrosis factor receptor superfamily member 1B</fullName>
    </submittedName>
</protein>
<evidence type="ECO:0000256" key="1">
    <source>
        <dbReference type="ARBA" id="ARBA00022729"/>
    </source>
</evidence>
<feature type="compositionally biased region" description="Basic and acidic residues" evidence="6">
    <location>
        <begin position="404"/>
        <end position="416"/>
    </location>
</feature>
<feature type="disulfide bond" evidence="5">
    <location>
        <begin position="150"/>
        <end position="165"/>
    </location>
</feature>
<dbReference type="AlphaFoldDB" id="A0A8B7R3M9"/>
<evidence type="ECO:0000259" key="9">
    <source>
        <dbReference type="PROSITE" id="PS50050"/>
    </source>
</evidence>
<dbReference type="GO" id="GO:0097191">
    <property type="term" value="P:extrinsic apoptotic signaling pathway"/>
    <property type="evidence" value="ECO:0007669"/>
    <property type="project" value="TreeGrafter"/>
</dbReference>
<dbReference type="GO" id="GO:0016020">
    <property type="term" value="C:membrane"/>
    <property type="evidence" value="ECO:0007669"/>
    <property type="project" value="InterPro"/>
</dbReference>
<keyword evidence="10" id="KW-1185">Reference proteome</keyword>
<proteinExistence type="predicted"/>
<feature type="signal peptide" evidence="8">
    <location>
        <begin position="1"/>
        <end position="22"/>
    </location>
</feature>
<dbReference type="CTD" id="7133"/>
<keyword evidence="3 5" id="KW-1015">Disulfide bond</keyword>
<sequence>MASAAVWTTLAVGLQLWAAGHAVPAQAQGLSRSPTPLRPLTLAFSGYRVKVFCTKTSDTVCAPCEKSTYTKVWNRVPACFSCGSRCKTGQTETQACTGKKDRICDCLPDWYCMLPKPEGCRECVLQRKCPPGFGVAKPGTATSNVRCAPCDPGTFSDTTSSTDTCRPHQRCSSVAIPGNASMDAVCTSVLPTVRVAPNLDLVPQLLSTRSQHVEPTPGPSTASSTSVLLPMVPSPPTEGVGTGNISLPIGLIVGLTALGLLIIGLANCLIITQKKKKPLCMQGEVKVSHLPADTARGAPGSEQQHLLTTAPSSSSSSLESSASTENKRAPSRDQPQAPGTGKASGSGEAQASSRSPESPPGGQRTQVNVTCIVNVCSISDHGSQCPSQASSMMGDTDASSSGSLKDEQVPFSKEECPFWSQPGAPETLLQSPEDKPLPLGVPDAGMKSS</sequence>
<gene>
    <name evidence="11" type="primary">TNFRSF1B</name>
</gene>
<feature type="repeat" description="TNFR-Cys" evidence="5">
    <location>
        <begin position="149"/>
        <end position="186"/>
    </location>
</feature>
<evidence type="ECO:0000256" key="5">
    <source>
        <dbReference type="PROSITE-ProRule" id="PRU00206"/>
    </source>
</evidence>
<dbReference type="Gene3D" id="2.10.50.10">
    <property type="entry name" value="Tumor Necrosis Factor Receptor, subunit A, domain 2"/>
    <property type="match status" value="2"/>
</dbReference>
<dbReference type="GO" id="GO:0042129">
    <property type="term" value="P:regulation of T cell proliferation"/>
    <property type="evidence" value="ECO:0007669"/>
    <property type="project" value="TreeGrafter"/>
</dbReference>
<comment type="caution">
    <text evidence="5">Lacks conserved residue(s) required for the propagation of feature annotation.</text>
</comment>
<dbReference type="Pfam" id="PF00020">
    <property type="entry name" value="TNFR_c6"/>
    <property type="match status" value="1"/>
</dbReference>
<organism evidence="10 11">
    <name type="scientific">Hipposideros armiger</name>
    <name type="common">Great Himalayan leaf-nosed bat</name>
    <dbReference type="NCBI Taxonomy" id="186990"/>
    <lineage>
        <taxon>Eukaryota</taxon>
        <taxon>Metazoa</taxon>
        <taxon>Chordata</taxon>
        <taxon>Craniata</taxon>
        <taxon>Vertebrata</taxon>
        <taxon>Euteleostomi</taxon>
        <taxon>Mammalia</taxon>
        <taxon>Eutheria</taxon>
        <taxon>Laurasiatheria</taxon>
        <taxon>Chiroptera</taxon>
        <taxon>Yinpterochiroptera</taxon>
        <taxon>Rhinolophoidea</taxon>
        <taxon>Hipposideridae</taxon>
        <taxon>Hipposideros</taxon>
    </lineage>
</organism>
<feature type="compositionally biased region" description="Polar residues" evidence="6">
    <location>
        <begin position="347"/>
        <end position="356"/>
    </location>
</feature>
<dbReference type="OrthoDB" id="9450607at2759"/>
<dbReference type="GO" id="GO:0002724">
    <property type="term" value="P:regulation of T cell cytokine production"/>
    <property type="evidence" value="ECO:0007669"/>
    <property type="project" value="TreeGrafter"/>
</dbReference>
<feature type="region of interest" description="Disordered" evidence="6">
    <location>
        <begin position="292"/>
        <end position="365"/>
    </location>
</feature>
<keyword evidence="4" id="KW-0325">Glycoprotein</keyword>
<dbReference type="KEGG" id="hai:109381233"/>
<dbReference type="GO" id="GO:0005031">
    <property type="term" value="F:tumor necrosis factor receptor activity"/>
    <property type="evidence" value="ECO:0007669"/>
    <property type="project" value="InterPro"/>
</dbReference>
<keyword evidence="2" id="KW-0677">Repeat</keyword>
<feature type="repeat" description="TNFR-Cys" evidence="5">
    <location>
        <begin position="63"/>
        <end position="104"/>
    </location>
</feature>
<dbReference type="FunFam" id="2.10.50.10:FF:000036">
    <property type="entry name" value="Tumor necrosis factor receptor superfamily member 1B"/>
    <property type="match status" value="1"/>
</dbReference>
<feature type="compositionally biased region" description="Low complexity" evidence="6">
    <location>
        <begin position="306"/>
        <end position="324"/>
    </location>
</feature>
<dbReference type="PANTHER" id="PTHR47386:SF1">
    <property type="entry name" value="TUMOR NECROSIS FACTOR RECEPTOR SUPERFAMILY MEMBER 1B"/>
    <property type="match status" value="1"/>
</dbReference>
<keyword evidence="7" id="KW-0472">Membrane</keyword>
<evidence type="ECO:0000313" key="10">
    <source>
        <dbReference type="Proteomes" id="UP000694851"/>
    </source>
</evidence>
<feature type="transmembrane region" description="Helical" evidence="7">
    <location>
        <begin position="245"/>
        <end position="271"/>
    </location>
</feature>
<dbReference type="Proteomes" id="UP000694851">
    <property type="component" value="Unplaced"/>
</dbReference>
<accession>A0A8B7R3M9</accession>
<feature type="domain" description="TNFR-Cys" evidence="9">
    <location>
        <begin position="63"/>
        <end position="104"/>
    </location>
</feature>
<dbReference type="PANTHER" id="PTHR47386">
    <property type="entry name" value="TUMOR NECROSIS FACTOR RECEPTOR SUPERFAMILY MEMBER 1B"/>
    <property type="match status" value="1"/>
</dbReference>
<dbReference type="SMART" id="SM00208">
    <property type="entry name" value="TNFR"/>
    <property type="match status" value="3"/>
</dbReference>
<evidence type="ECO:0000256" key="2">
    <source>
        <dbReference type="ARBA" id="ARBA00022737"/>
    </source>
</evidence>
<dbReference type="GO" id="GO:0008630">
    <property type="term" value="P:intrinsic apoptotic signaling pathway in response to DNA damage"/>
    <property type="evidence" value="ECO:0007669"/>
    <property type="project" value="TreeGrafter"/>
</dbReference>
<dbReference type="PROSITE" id="PS00652">
    <property type="entry name" value="TNFR_NGFR_1"/>
    <property type="match status" value="1"/>
</dbReference>
<dbReference type="InterPro" id="IPR020411">
    <property type="entry name" value="TNFR_1B"/>
</dbReference>
<dbReference type="InterPro" id="IPR051670">
    <property type="entry name" value="TNF_chemokine_rcpt-like"/>
</dbReference>
<reference evidence="11" key="1">
    <citation type="submission" date="2025-08" db="UniProtKB">
        <authorList>
            <consortium name="RefSeq"/>
        </authorList>
    </citation>
    <scope>IDENTIFICATION</scope>
    <source>
        <tissue evidence="11">Muscle</tissue>
    </source>
</reference>
<keyword evidence="1 8" id="KW-0732">Signal</keyword>
<dbReference type="GO" id="GO:0043120">
    <property type="term" value="F:tumor necrosis factor binding"/>
    <property type="evidence" value="ECO:0007669"/>
    <property type="project" value="TreeGrafter"/>
</dbReference>
<evidence type="ECO:0000256" key="8">
    <source>
        <dbReference type="SAM" id="SignalP"/>
    </source>
</evidence>
<dbReference type="SUPFAM" id="SSF57586">
    <property type="entry name" value="TNF receptor-like"/>
    <property type="match status" value="2"/>
</dbReference>
<dbReference type="GeneID" id="109381233"/>
<feature type="region of interest" description="Disordered" evidence="6">
    <location>
        <begin position="382"/>
        <end position="449"/>
    </location>
</feature>
<dbReference type="InterPro" id="IPR001368">
    <property type="entry name" value="TNFR/NGFR_Cys_rich_reg"/>
</dbReference>
<dbReference type="PRINTS" id="PR01919">
    <property type="entry name" value="TNFACTORR1B"/>
</dbReference>
<evidence type="ECO:0000256" key="4">
    <source>
        <dbReference type="ARBA" id="ARBA00023180"/>
    </source>
</evidence>
<feature type="compositionally biased region" description="Polar residues" evidence="6">
    <location>
        <begin position="382"/>
        <end position="403"/>
    </location>
</feature>
<evidence type="ECO:0000313" key="11">
    <source>
        <dbReference type="RefSeq" id="XP_019495247.1"/>
    </source>
</evidence>
<keyword evidence="11" id="KW-0675">Receptor</keyword>
<evidence type="ECO:0000256" key="3">
    <source>
        <dbReference type="ARBA" id="ARBA00023157"/>
    </source>
</evidence>
<dbReference type="RefSeq" id="XP_019495247.1">
    <property type="nucleotide sequence ID" value="XM_019639702.1"/>
</dbReference>
<name>A0A8B7R3M9_HIPAR</name>
<feature type="domain" description="TNFR-Cys" evidence="9">
    <location>
        <begin position="149"/>
        <end position="186"/>
    </location>
</feature>
<feature type="disulfide bond" evidence="5">
    <location>
        <begin position="86"/>
        <end position="104"/>
    </location>
</feature>